<sequence>MASLLPQHDGYLPYYLLYAGVSAFIHSAVCYVLRPSVSMKLFSGPRATASTRTSLLAHTYGTKNIYTGLIRTYAAYHITNPQLYDLALWTFVGVLAFCGGQFFVWRTIGPREAVIPFVTAGAGVLWMVMAREGYLD</sequence>
<evidence type="ECO:0000256" key="4">
    <source>
        <dbReference type="ARBA" id="ARBA00022692"/>
    </source>
</evidence>
<reference evidence="14" key="1">
    <citation type="submission" date="2022-10" db="EMBL/GenBank/DDBJ databases">
        <title>Tapping the CABI collections for fungal endophytes: first genome assemblies for Collariella, Neodidymelliopsis, Ascochyta clinopodiicola, Didymella pomorum, Didymosphaeria variabile, Neocosmospora piperis and Neocucurbitaria cava.</title>
        <authorList>
            <person name="Hill R."/>
        </authorList>
    </citation>
    <scope>NUCLEOTIDE SEQUENCE</scope>
    <source>
        <strain evidence="14">IMI 355082</strain>
    </source>
</reference>
<feature type="transmembrane region" description="Helical" evidence="13">
    <location>
        <begin position="114"/>
        <end position="130"/>
    </location>
</feature>
<evidence type="ECO:0000256" key="12">
    <source>
        <dbReference type="ARBA" id="ARBA00023221"/>
    </source>
</evidence>
<evidence type="ECO:0000256" key="8">
    <source>
        <dbReference type="ARBA" id="ARBA00023011"/>
    </source>
</evidence>
<evidence type="ECO:0000256" key="3">
    <source>
        <dbReference type="ARBA" id="ARBA00022516"/>
    </source>
</evidence>
<keyword evidence="11" id="KW-1207">Sterol metabolism</keyword>
<comment type="similarity">
    <text evidence="2">Belongs to the ERG28 family.</text>
</comment>
<comment type="caution">
    <text evidence="14">The sequence shown here is derived from an EMBL/GenBank/DDBJ whole genome shotgun (WGS) entry which is preliminary data.</text>
</comment>
<keyword evidence="5" id="KW-0256">Endoplasmic reticulum</keyword>
<keyword evidence="4 13" id="KW-0812">Transmembrane</keyword>
<keyword evidence="12" id="KW-0753">Steroid metabolism</keyword>
<evidence type="ECO:0000313" key="15">
    <source>
        <dbReference type="Proteomes" id="UP001140453"/>
    </source>
</evidence>
<dbReference type="AlphaFoldDB" id="A0A9W8YPH0"/>
<dbReference type="OrthoDB" id="6485510at2759"/>
<gene>
    <name evidence="14" type="ORF">N0V93_007124</name>
</gene>
<accession>A0A9W8YPH0</accession>
<evidence type="ECO:0008006" key="16">
    <source>
        <dbReference type="Google" id="ProtNLM"/>
    </source>
</evidence>
<feature type="transmembrane region" description="Helical" evidence="13">
    <location>
        <begin position="12"/>
        <end position="33"/>
    </location>
</feature>
<keyword evidence="15" id="KW-1185">Reference proteome</keyword>
<evidence type="ECO:0000256" key="11">
    <source>
        <dbReference type="ARBA" id="ARBA00023166"/>
    </source>
</evidence>
<dbReference type="InterPro" id="IPR005352">
    <property type="entry name" value="Erg28"/>
</dbReference>
<evidence type="ECO:0000256" key="6">
    <source>
        <dbReference type="ARBA" id="ARBA00022955"/>
    </source>
</evidence>
<organism evidence="14 15">
    <name type="scientific">Gnomoniopsis smithogilvyi</name>
    <dbReference type="NCBI Taxonomy" id="1191159"/>
    <lineage>
        <taxon>Eukaryota</taxon>
        <taxon>Fungi</taxon>
        <taxon>Dikarya</taxon>
        <taxon>Ascomycota</taxon>
        <taxon>Pezizomycotina</taxon>
        <taxon>Sordariomycetes</taxon>
        <taxon>Sordariomycetidae</taxon>
        <taxon>Diaporthales</taxon>
        <taxon>Gnomoniaceae</taxon>
        <taxon>Gnomoniopsis</taxon>
    </lineage>
</organism>
<evidence type="ECO:0000256" key="1">
    <source>
        <dbReference type="ARBA" id="ARBA00004477"/>
    </source>
</evidence>
<evidence type="ECO:0000313" key="14">
    <source>
        <dbReference type="EMBL" id="KAJ4389652.1"/>
    </source>
</evidence>
<keyword evidence="10 13" id="KW-0472">Membrane</keyword>
<dbReference type="Pfam" id="PF03694">
    <property type="entry name" value="Erg28"/>
    <property type="match status" value="1"/>
</dbReference>
<proteinExistence type="inferred from homology"/>
<evidence type="ECO:0000256" key="2">
    <source>
        <dbReference type="ARBA" id="ARBA00005377"/>
    </source>
</evidence>
<keyword evidence="6" id="KW-0752">Steroid biosynthesis</keyword>
<dbReference type="EMBL" id="JAPEVB010000004">
    <property type="protein sequence ID" value="KAJ4389652.1"/>
    <property type="molecule type" value="Genomic_DNA"/>
</dbReference>
<evidence type="ECO:0000256" key="7">
    <source>
        <dbReference type="ARBA" id="ARBA00022989"/>
    </source>
</evidence>
<evidence type="ECO:0000256" key="9">
    <source>
        <dbReference type="ARBA" id="ARBA00023098"/>
    </source>
</evidence>
<keyword evidence="9" id="KW-0443">Lipid metabolism</keyword>
<keyword evidence="7 13" id="KW-1133">Transmembrane helix</keyword>
<dbReference type="Proteomes" id="UP001140453">
    <property type="component" value="Unassembled WGS sequence"/>
</dbReference>
<evidence type="ECO:0000256" key="13">
    <source>
        <dbReference type="SAM" id="Phobius"/>
    </source>
</evidence>
<evidence type="ECO:0000256" key="10">
    <source>
        <dbReference type="ARBA" id="ARBA00023136"/>
    </source>
</evidence>
<evidence type="ECO:0000256" key="5">
    <source>
        <dbReference type="ARBA" id="ARBA00022824"/>
    </source>
</evidence>
<feature type="transmembrane region" description="Helical" evidence="13">
    <location>
        <begin position="86"/>
        <end position="108"/>
    </location>
</feature>
<name>A0A9W8YPH0_9PEZI</name>
<comment type="subcellular location">
    <subcellularLocation>
        <location evidence="1">Endoplasmic reticulum membrane</location>
        <topology evidence="1">Multi-pass membrane protein</topology>
    </subcellularLocation>
</comment>
<dbReference type="PANTHER" id="PTHR15451">
    <property type="entry name" value="ERGOSTEROL BIOSYNTHETIC PROTEIN 28-RELATED"/>
    <property type="match status" value="1"/>
</dbReference>
<dbReference type="GO" id="GO:0016126">
    <property type="term" value="P:sterol biosynthetic process"/>
    <property type="evidence" value="ECO:0007669"/>
    <property type="project" value="UniProtKB-KW"/>
</dbReference>
<dbReference type="GO" id="GO:0005789">
    <property type="term" value="C:endoplasmic reticulum membrane"/>
    <property type="evidence" value="ECO:0007669"/>
    <property type="project" value="UniProtKB-SubCell"/>
</dbReference>
<dbReference type="GO" id="GO:0030674">
    <property type="term" value="F:protein-macromolecule adaptor activity"/>
    <property type="evidence" value="ECO:0007669"/>
    <property type="project" value="TreeGrafter"/>
</dbReference>
<keyword evidence="3" id="KW-0444">Lipid biosynthesis</keyword>
<keyword evidence="8" id="KW-0756">Sterol biosynthesis</keyword>
<dbReference type="PANTHER" id="PTHR15451:SF19">
    <property type="entry name" value="ERGOSTEROL BIOSYNTHETIC PROTEIN 28 HOMOLOG"/>
    <property type="match status" value="1"/>
</dbReference>
<protein>
    <recommendedName>
        <fullName evidence="16">Ergosterol biosynthesis protein</fullName>
    </recommendedName>
</protein>